<dbReference type="STRING" id="1480694.DC28_13355"/>
<dbReference type="EMBL" id="JNUP01000071">
    <property type="protein sequence ID" value="KGE70925.1"/>
    <property type="molecule type" value="Genomic_DNA"/>
</dbReference>
<dbReference type="InterPro" id="IPR025997">
    <property type="entry name" value="SBP_2_dom"/>
</dbReference>
<feature type="domain" description="Periplasmic binding protein" evidence="4">
    <location>
        <begin position="97"/>
        <end position="296"/>
    </location>
</feature>
<name>A0A098QSU5_9SPIO</name>
<dbReference type="PANTHER" id="PTHR46847">
    <property type="entry name" value="D-ALLOSE-BINDING PERIPLASMIC PROTEIN-RELATED"/>
    <property type="match status" value="1"/>
</dbReference>
<comment type="subcellular location">
    <subcellularLocation>
        <location evidence="1">Cell envelope</location>
    </subcellularLocation>
</comment>
<dbReference type="Gene3D" id="3.40.50.2300">
    <property type="match status" value="2"/>
</dbReference>
<protein>
    <recommendedName>
        <fullName evidence="4">Periplasmic binding protein domain-containing protein</fullName>
    </recommendedName>
</protein>
<keyword evidence="6" id="KW-1185">Reference proteome</keyword>
<dbReference type="GO" id="GO:0030313">
    <property type="term" value="C:cell envelope"/>
    <property type="evidence" value="ECO:0007669"/>
    <property type="project" value="UniProtKB-SubCell"/>
</dbReference>
<sequence>MGRVLSRLGFVALGALVVSLVFSGVLIVDLLGSPIGNTAGEDRPEPDLFVSLFLPASESPYMQQIIQGARESAQDHGLGLSVHRLGDGNFRFAGLSGTNGVIVYPTLDEQYIRSTLYDLRNRGIPTVLMEHGIHDVEPWPLVGTNNFDLGRRIGEILLAQNQEERVVIVYSQRSPGIWAEKELVEMGIASVSGLSLAAPVQSRLTSENPLGAEDLMNQILRNESQVTTLVFTDTDDTLAALQVLIDLNMVGRVEVIGFGTDEQILDYLSTGILTATLVIRPQEIGYNAVKVLNEQIRRGFSPGYQDTPVSVLWGGS</sequence>
<gene>
    <name evidence="5" type="ORF">DC28_13355</name>
</gene>
<dbReference type="RefSeq" id="WP_037549500.1">
    <property type="nucleotide sequence ID" value="NZ_JNUP01000071.1"/>
</dbReference>
<dbReference type="AlphaFoldDB" id="A0A098QSU5"/>
<comment type="similarity">
    <text evidence="2">Belongs to the bacterial solute-binding protein 2 family.</text>
</comment>
<evidence type="ECO:0000256" key="3">
    <source>
        <dbReference type="ARBA" id="ARBA00022729"/>
    </source>
</evidence>
<evidence type="ECO:0000313" key="6">
    <source>
        <dbReference type="Proteomes" id="UP000029692"/>
    </source>
</evidence>
<evidence type="ECO:0000256" key="2">
    <source>
        <dbReference type="ARBA" id="ARBA00007639"/>
    </source>
</evidence>
<accession>A0A098QSU5</accession>
<evidence type="ECO:0000256" key="1">
    <source>
        <dbReference type="ARBA" id="ARBA00004196"/>
    </source>
</evidence>
<dbReference type="PANTHER" id="PTHR46847:SF1">
    <property type="entry name" value="D-ALLOSE-BINDING PERIPLASMIC PROTEIN-RELATED"/>
    <property type="match status" value="1"/>
</dbReference>
<organism evidence="5 6">
    <name type="scientific">Spirochaeta lutea</name>
    <dbReference type="NCBI Taxonomy" id="1480694"/>
    <lineage>
        <taxon>Bacteria</taxon>
        <taxon>Pseudomonadati</taxon>
        <taxon>Spirochaetota</taxon>
        <taxon>Spirochaetia</taxon>
        <taxon>Spirochaetales</taxon>
        <taxon>Spirochaetaceae</taxon>
        <taxon>Spirochaeta</taxon>
    </lineage>
</organism>
<dbReference type="InterPro" id="IPR028082">
    <property type="entry name" value="Peripla_BP_I"/>
</dbReference>
<keyword evidence="3" id="KW-0732">Signal</keyword>
<dbReference type="Pfam" id="PF13407">
    <property type="entry name" value="Peripla_BP_4"/>
    <property type="match status" value="1"/>
</dbReference>
<reference evidence="5 6" key="1">
    <citation type="submission" date="2014-05" db="EMBL/GenBank/DDBJ databases">
        <title>De novo Genome Sequence of Spirocheata sp.</title>
        <authorList>
            <person name="Shivani Y."/>
            <person name="Subhash Y."/>
            <person name="Tushar L."/>
            <person name="Sasikala C."/>
            <person name="Ramana C.V."/>
        </authorList>
    </citation>
    <scope>NUCLEOTIDE SEQUENCE [LARGE SCALE GENOMIC DNA]</scope>
    <source>
        <strain evidence="5 6">JC230</strain>
    </source>
</reference>
<proteinExistence type="inferred from homology"/>
<dbReference type="SUPFAM" id="SSF53822">
    <property type="entry name" value="Periplasmic binding protein-like I"/>
    <property type="match status" value="1"/>
</dbReference>
<dbReference type="GO" id="GO:0030246">
    <property type="term" value="F:carbohydrate binding"/>
    <property type="evidence" value="ECO:0007669"/>
    <property type="project" value="UniProtKB-ARBA"/>
</dbReference>
<dbReference type="Proteomes" id="UP000029692">
    <property type="component" value="Unassembled WGS sequence"/>
</dbReference>
<dbReference type="eggNOG" id="COG1879">
    <property type="taxonomic scope" value="Bacteria"/>
</dbReference>
<dbReference type="OrthoDB" id="569491at2"/>
<comment type="caution">
    <text evidence="5">The sequence shown here is derived from an EMBL/GenBank/DDBJ whole genome shotgun (WGS) entry which is preliminary data.</text>
</comment>
<evidence type="ECO:0000313" key="5">
    <source>
        <dbReference type="EMBL" id="KGE70925.1"/>
    </source>
</evidence>
<evidence type="ECO:0000259" key="4">
    <source>
        <dbReference type="Pfam" id="PF13407"/>
    </source>
</evidence>